<dbReference type="InterPro" id="IPR003441">
    <property type="entry name" value="NAC-dom"/>
</dbReference>
<evidence type="ECO:0000259" key="6">
    <source>
        <dbReference type="PROSITE" id="PS51005"/>
    </source>
</evidence>
<evidence type="ECO:0000256" key="3">
    <source>
        <dbReference type="ARBA" id="ARBA00023163"/>
    </source>
</evidence>
<proteinExistence type="evidence at transcript level"/>
<protein>
    <submittedName>
        <fullName evidence="7">NAC transcription factor 33</fullName>
    </submittedName>
</protein>
<sequence>MSSLTRVEAKLPPGFRFHPRDDELVCDYLMKKWNGCEPALLIEVDLNKCEPWDIPATACVGGKEWYFFNQRDRKYATGLRTNRATATGYWKATGQDRPVIRKGNLVGMRKTLVFYEGRVPKGKKTDWVMHEFRVEGPFGPPNTTNTCPSKQEDWVLCRVFYKSRSAEVSSPKSGAENDTISMEETSSSTGLPPLMDSYITFDQTQVHANHNSAYQQVPCFSITSSSTNPNHHHYPNPISIFPQNYHMHDDPNNNHSSISTRNHQHHHNINYGGNIMADVSSTNNLNPALACDKKVLEAVLTHLTKMETSPNLNGSSPSLGEVAISETYLSSDIGLPTHMWNHY</sequence>
<evidence type="ECO:0000256" key="1">
    <source>
        <dbReference type="ARBA" id="ARBA00023015"/>
    </source>
</evidence>
<organism evidence="7">
    <name type="scientific">Haloxylon ammodendron</name>
    <dbReference type="NCBI Taxonomy" id="151230"/>
    <lineage>
        <taxon>Eukaryota</taxon>
        <taxon>Viridiplantae</taxon>
        <taxon>Streptophyta</taxon>
        <taxon>Embryophyta</taxon>
        <taxon>Tracheophyta</taxon>
        <taxon>Spermatophyta</taxon>
        <taxon>Magnoliopsida</taxon>
        <taxon>eudicotyledons</taxon>
        <taxon>Gunneridae</taxon>
        <taxon>Pentapetalae</taxon>
        <taxon>Caryophyllales</taxon>
        <taxon>Chenopodiaceae</taxon>
        <taxon>Salsoloideae</taxon>
        <taxon>Salsoleae</taxon>
        <taxon>Haloxylon</taxon>
    </lineage>
</organism>
<dbReference type="Gene3D" id="2.170.150.80">
    <property type="entry name" value="NAC domain"/>
    <property type="match status" value="1"/>
</dbReference>
<dbReference type="InterPro" id="IPR036093">
    <property type="entry name" value="NAC_dom_sf"/>
</dbReference>
<feature type="domain" description="NAC" evidence="6">
    <location>
        <begin position="11"/>
        <end position="162"/>
    </location>
</feature>
<dbReference type="EMBL" id="KU845321">
    <property type="protein sequence ID" value="AOC59213.1"/>
    <property type="molecule type" value="mRNA"/>
</dbReference>
<keyword evidence="1" id="KW-0805">Transcription regulation</keyword>
<evidence type="ECO:0000313" key="7">
    <source>
        <dbReference type="EMBL" id="AOC59213.1"/>
    </source>
</evidence>
<reference evidence="7" key="1">
    <citation type="submission" date="2016-02" db="EMBL/GenBank/DDBJ databases">
        <authorList>
            <person name="Wen L."/>
            <person name="He K."/>
            <person name="Yang H."/>
        </authorList>
    </citation>
    <scope>NUCLEOTIDE SEQUENCE</scope>
</reference>
<dbReference type="AlphaFoldDB" id="A0A1B2RWD8"/>
<dbReference type="PROSITE" id="PS51005">
    <property type="entry name" value="NAC"/>
    <property type="match status" value="1"/>
</dbReference>
<dbReference type="SUPFAM" id="SSF101941">
    <property type="entry name" value="NAC domain"/>
    <property type="match status" value="1"/>
</dbReference>
<keyword evidence="3" id="KW-0804">Transcription</keyword>
<keyword evidence="4" id="KW-0539">Nucleus</keyword>
<evidence type="ECO:0000256" key="2">
    <source>
        <dbReference type="ARBA" id="ARBA00023125"/>
    </source>
</evidence>
<dbReference type="GO" id="GO:0006355">
    <property type="term" value="P:regulation of DNA-templated transcription"/>
    <property type="evidence" value="ECO:0007669"/>
    <property type="project" value="InterPro"/>
</dbReference>
<accession>A0A1B2RWD8</accession>
<name>A0A1B2RWD8_9CARY</name>
<evidence type="ECO:0000256" key="4">
    <source>
        <dbReference type="ARBA" id="ARBA00023242"/>
    </source>
</evidence>
<evidence type="ECO:0000256" key="5">
    <source>
        <dbReference type="SAM" id="MobiDB-lite"/>
    </source>
</evidence>
<feature type="region of interest" description="Disordered" evidence="5">
    <location>
        <begin position="168"/>
        <end position="189"/>
    </location>
</feature>
<dbReference type="GO" id="GO:0003677">
    <property type="term" value="F:DNA binding"/>
    <property type="evidence" value="ECO:0007669"/>
    <property type="project" value="UniProtKB-KW"/>
</dbReference>
<dbReference type="PANTHER" id="PTHR31744:SF96">
    <property type="entry name" value="NAC DOMAIN-CONTAINING PROTEIN 21_22"/>
    <property type="match status" value="1"/>
</dbReference>
<keyword evidence="2" id="KW-0238">DNA-binding</keyword>
<dbReference type="Pfam" id="PF02365">
    <property type="entry name" value="NAM"/>
    <property type="match status" value="1"/>
</dbReference>
<dbReference type="PANTHER" id="PTHR31744">
    <property type="entry name" value="PROTEIN CUP-SHAPED COTYLEDON 2-RELATED"/>
    <property type="match status" value="1"/>
</dbReference>